<dbReference type="EMBL" id="BGPR01006050">
    <property type="protein sequence ID" value="GBN15663.1"/>
    <property type="molecule type" value="Genomic_DNA"/>
</dbReference>
<gene>
    <name evidence="2" type="ORF">AVEN_55907_1</name>
</gene>
<evidence type="ECO:0000313" key="3">
    <source>
        <dbReference type="Proteomes" id="UP000499080"/>
    </source>
</evidence>
<comment type="caution">
    <text evidence="2">The sequence shown here is derived from an EMBL/GenBank/DDBJ whole genome shotgun (WGS) entry which is preliminary data.</text>
</comment>
<protein>
    <submittedName>
        <fullName evidence="2">Uncharacterized protein</fullName>
    </submittedName>
</protein>
<dbReference type="Proteomes" id="UP000499080">
    <property type="component" value="Unassembled WGS sequence"/>
</dbReference>
<reference evidence="2 3" key="1">
    <citation type="journal article" date="2019" name="Sci. Rep.">
        <title>Orb-weaving spider Araneus ventricosus genome elucidates the spidroin gene catalogue.</title>
        <authorList>
            <person name="Kono N."/>
            <person name="Nakamura H."/>
            <person name="Ohtoshi R."/>
            <person name="Moran D.A.P."/>
            <person name="Shinohara A."/>
            <person name="Yoshida Y."/>
            <person name="Fujiwara M."/>
            <person name="Mori M."/>
            <person name="Tomita M."/>
            <person name="Arakawa K."/>
        </authorList>
    </citation>
    <scope>NUCLEOTIDE SEQUENCE [LARGE SCALE GENOMIC DNA]</scope>
</reference>
<feature type="region of interest" description="Disordered" evidence="1">
    <location>
        <begin position="1"/>
        <end position="82"/>
    </location>
</feature>
<dbReference type="AlphaFoldDB" id="A0A4Y2LNS6"/>
<evidence type="ECO:0000313" key="2">
    <source>
        <dbReference type="EMBL" id="GBN15663.1"/>
    </source>
</evidence>
<feature type="compositionally biased region" description="Basic and acidic residues" evidence="1">
    <location>
        <begin position="15"/>
        <end position="27"/>
    </location>
</feature>
<accession>A0A4Y2LNS6</accession>
<evidence type="ECO:0000256" key="1">
    <source>
        <dbReference type="SAM" id="MobiDB-lite"/>
    </source>
</evidence>
<name>A0A4Y2LNS6_ARAVE</name>
<keyword evidence="3" id="KW-1185">Reference proteome</keyword>
<organism evidence="2 3">
    <name type="scientific">Araneus ventricosus</name>
    <name type="common">Orbweaver spider</name>
    <name type="synonym">Epeira ventricosa</name>
    <dbReference type="NCBI Taxonomy" id="182803"/>
    <lineage>
        <taxon>Eukaryota</taxon>
        <taxon>Metazoa</taxon>
        <taxon>Ecdysozoa</taxon>
        <taxon>Arthropoda</taxon>
        <taxon>Chelicerata</taxon>
        <taxon>Arachnida</taxon>
        <taxon>Araneae</taxon>
        <taxon>Araneomorphae</taxon>
        <taxon>Entelegynae</taxon>
        <taxon>Araneoidea</taxon>
        <taxon>Araneidae</taxon>
        <taxon>Araneus</taxon>
    </lineage>
</organism>
<proteinExistence type="predicted"/>
<sequence length="82" mass="9307">MEKEEHLSPPPYQTRCRDNRPSKDAKDSTNPGSYEVKPSKVEVLTQNMASSVGERGEPLSSSLPDEMQRQPTLKRCERVHQP</sequence>